<dbReference type="Proteomes" id="UP000183635">
    <property type="component" value="Unassembled WGS sequence"/>
</dbReference>
<gene>
    <name evidence="1" type="ORF">SAMN04488021_10625</name>
</gene>
<reference evidence="1 2" key="1">
    <citation type="submission" date="2016-10" db="EMBL/GenBank/DDBJ databases">
        <authorList>
            <person name="de Groot N.N."/>
        </authorList>
    </citation>
    <scope>NUCLEOTIDE SEQUENCE [LARGE SCALE GENOMIC DNA]</scope>
    <source>
        <strain evidence="1 2">DSM 8537</strain>
    </source>
</reference>
<dbReference type="AlphaFoldDB" id="A0A1I2YWF4"/>
<dbReference type="STRING" id="34004.SAMN04488021_10625"/>
<evidence type="ECO:0000313" key="2">
    <source>
        <dbReference type="Proteomes" id="UP000183635"/>
    </source>
</evidence>
<accession>A0A1I2YWF4</accession>
<name>A0A1I2YWF4_9RHOB</name>
<dbReference type="EMBL" id="FOPU01000006">
    <property type="protein sequence ID" value="SFH29599.1"/>
    <property type="molecule type" value="Genomic_DNA"/>
</dbReference>
<keyword evidence="2" id="KW-1185">Reference proteome</keyword>
<proteinExistence type="predicted"/>
<sequence>MGASGTLGTSGLSRLIHRWGLIRTFNVSSQWIRWTGLRFHGRPWTLRMCKKHRSPRFCVSLSALPAASRHAHRASNCIESRSRRHRRHGRSAQSPVPFVATAFSASSRRCAGRVIFSKASFGRSGCTSTSANMRLSRRFSSSGGLPISPVLVAEHRRRHRFGRAEKTERPGVADLDRRAGRPTFAEIASDVAQHFTRSRRVGRARDP</sequence>
<evidence type="ECO:0000313" key="1">
    <source>
        <dbReference type="EMBL" id="SFH29599.1"/>
    </source>
</evidence>
<organism evidence="1 2">
    <name type="scientific">Paracoccus aminovorans</name>
    <dbReference type="NCBI Taxonomy" id="34004"/>
    <lineage>
        <taxon>Bacteria</taxon>
        <taxon>Pseudomonadati</taxon>
        <taxon>Pseudomonadota</taxon>
        <taxon>Alphaproteobacteria</taxon>
        <taxon>Rhodobacterales</taxon>
        <taxon>Paracoccaceae</taxon>
        <taxon>Paracoccus</taxon>
    </lineage>
</organism>
<protein>
    <submittedName>
        <fullName evidence="1">Uncharacterized protein</fullName>
    </submittedName>
</protein>